<dbReference type="AlphaFoldDB" id="A0A1H9NJS8"/>
<protein>
    <submittedName>
        <fullName evidence="1">Uncharacterized protein</fullName>
    </submittedName>
</protein>
<dbReference type="Gene3D" id="3.90.1530.10">
    <property type="entry name" value="Conserved hypothetical protein from pyrococcus furiosus pfu- 392566-001, ParB domain"/>
    <property type="match status" value="1"/>
</dbReference>
<organism evidence="1 2">
    <name type="scientific">Butyrivibrio fibrisolvens</name>
    <dbReference type="NCBI Taxonomy" id="831"/>
    <lineage>
        <taxon>Bacteria</taxon>
        <taxon>Bacillati</taxon>
        <taxon>Bacillota</taxon>
        <taxon>Clostridia</taxon>
        <taxon>Lachnospirales</taxon>
        <taxon>Lachnospiraceae</taxon>
        <taxon>Butyrivibrio</taxon>
    </lineage>
</organism>
<evidence type="ECO:0000313" key="2">
    <source>
        <dbReference type="Proteomes" id="UP000182584"/>
    </source>
</evidence>
<dbReference type="OrthoDB" id="1848647at2"/>
<evidence type="ECO:0000313" key="1">
    <source>
        <dbReference type="EMBL" id="SER35909.1"/>
    </source>
</evidence>
<gene>
    <name evidence="1" type="ORF">SAMN04487884_104212</name>
</gene>
<dbReference type="Proteomes" id="UP000182584">
    <property type="component" value="Unassembled WGS sequence"/>
</dbReference>
<name>A0A1H9NJS8_BUTFI</name>
<reference evidence="1 2" key="1">
    <citation type="submission" date="2016-10" db="EMBL/GenBank/DDBJ databases">
        <authorList>
            <person name="de Groot N.N."/>
        </authorList>
    </citation>
    <scope>NUCLEOTIDE SEQUENCE [LARGE SCALE GENOMIC DNA]</scope>
    <source>
        <strain evidence="1 2">AR40</strain>
    </source>
</reference>
<proteinExistence type="predicted"/>
<accession>A0A1H9NJS8</accession>
<dbReference type="RefSeq" id="WP_074754736.1">
    <property type="nucleotide sequence ID" value="NZ_FOGJ01000004.1"/>
</dbReference>
<sequence>MSSDNRDIVRIDSYDDTRFSQMVLNQHGAYLIDGEPYEVEIIDNITAVVKGKDASVYVDLIEEFRFNAPQITRFIDSDNKLISEFKSEKLVEIKMKDIQPSQFFIDETKLGAVKTFVHDKNDIVIQAKPCNNRYISLDGHTRLYLAVERGYETVKAVISESDEWVWPFVNEAVKRGIKTPKDMQLLTHEQYEIQWNQYCDSVFEKDNKTGEVF</sequence>
<dbReference type="EMBL" id="FOGJ01000004">
    <property type="protein sequence ID" value="SER35909.1"/>
    <property type="molecule type" value="Genomic_DNA"/>
</dbReference>